<keyword evidence="1" id="KW-0472">Membrane</keyword>
<sequence>MAASLCVFTLHLLFDDSQKETLLPGGTCWMNMILICTCSISVLINIICMGAFCCRAGS</sequence>
<keyword evidence="3" id="KW-1185">Reference proteome</keyword>
<dbReference type="GO" id="GO:0016787">
    <property type="term" value="F:hydrolase activity"/>
    <property type="evidence" value="ECO:0007669"/>
    <property type="project" value="UniProtKB-KW"/>
</dbReference>
<keyword evidence="1" id="KW-1133">Transmembrane helix</keyword>
<reference evidence="2" key="1">
    <citation type="submission" date="2020-07" db="EMBL/GenBank/DDBJ databases">
        <title>Clarias magur genome sequencing, assembly and annotation.</title>
        <authorList>
            <person name="Kushwaha B."/>
            <person name="Kumar R."/>
            <person name="Das P."/>
            <person name="Joshi C.G."/>
            <person name="Kumar D."/>
            <person name="Nagpure N.S."/>
            <person name="Pandey M."/>
            <person name="Agarwal S."/>
            <person name="Srivastava S."/>
            <person name="Singh M."/>
            <person name="Sahoo L."/>
            <person name="Jayasankar P."/>
            <person name="Meher P.K."/>
            <person name="Koringa P.G."/>
            <person name="Iquebal M.A."/>
            <person name="Das S.P."/>
            <person name="Bit A."/>
            <person name="Patnaik S."/>
            <person name="Patel N."/>
            <person name="Shah T.M."/>
            <person name="Hinsu A."/>
            <person name="Jena J.K."/>
        </authorList>
    </citation>
    <scope>NUCLEOTIDE SEQUENCE</scope>
    <source>
        <strain evidence="2">CIFAMagur01</strain>
        <tissue evidence="2">Testis</tissue>
    </source>
</reference>
<protein>
    <submittedName>
        <fullName evidence="2">Putative ubiquitin carboxyl-terminal hydrolase 50</fullName>
    </submittedName>
</protein>
<dbReference type="AlphaFoldDB" id="A0A8J4XBB7"/>
<proteinExistence type="predicted"/>
<keyword evidence="1" id="KW-0812">Transmembrane</keyword>
<evidence type="ECO:0000256" key="1">
    <source>
        <dbReference type="SAM" id="Phobius"/>
    </source>
</evidence>
<name>A0A8J4XBB7_CLAMG</name>
<dbReference type="EMBL" id="QNUK01000134">
    <property type="protein sequence ID" value="KAF5900498.1"/>
    <property type="molecule type" value="Genomic_DNA"/>
</dbReference>
<dbReference type="OrthoDB" id="8871851at2759"/>
<keyword evidence="2" id="KW-0378">Hydrolase</keyword>
<dbReference type="Proteomes" id="UP000727407">
    <property type="component" value="Unassembled WGS sequence"/>
</dbReference>
<gene>
    <name evidence="2" type="primary">usp50</name>
    <name evidence="2" type="ORF">DAT39_009780</name>
</gene>
<feature type="transmembrane region" description="Helical" evidence="1">
    <location>
        <begin position="29"/>
        <end position="54"/>
    </location>
</feature>
<evidence type="ECO:0000313" key="3">
    <source>
        <dbReference type="Proteomes" id="UP000727407"/>
    </source>
</evidence>
<organism evidence="2 3">
    <name type="scientific">Clarias magur</name>
    <name type="common">Asian catfish</name>
    <name type="synonym">Macropteronotus magur</name>
    <dbReference type="NCBI Taxonomy" id="1594786"/>
    <lineage>
        <taxon>Eukaryota</taxon>
        <taxon>Metazoa</taxon>
        <taxon>Chordata</taxon>
        <taxon>Craniata</taxon>
        <taxon>Vertebrata</taxon>
        <taxon>Euteleostomi</taxon>
        <taxon>Actinopterygii</taxon>
        <taxon>Neopterygii</taxon>
        <taxon>Teleostei</taxon>
        <taxon>Ostariophysi</taxon>
        <taxon>Siluriformes</taxon>
        <taxon>Clariidae</taxon>
        <taxon>Clarias</taxon>
    </lineage>
</organism>
<accession>A0A8J4XBB7</accession>
<comment type="caution">
    <text evidence="2">The sequence shown here is derived from an EMBL/GenBank/DDBJ whole genome shotgun (WGS) entry which is preliminary data.</text>
</comment>
<evidence type="ECO:0000313" key="2">
    <source>
        <dbReference type="EMBL" id="KAF5900498.1"/>
    </source>
</evidence>